<keyword evidence="5" id="KW-0067">ATP-binding</keyword>
<dbReference type="Gene3D" id="3.40.50.300">
    <property type="entry name" value="P-loop containing nucleotide triphosphate hydrolases"/>
    <property type="match status" value="1"/>
</dbReference>
<keyword evidence="4" id="KW-0547">Nucleotide-binding</keyword>
<dbReference type="PANTHER" id="PTHR45690:SF19">
    <property type="entry name" value="NACHT, LRR AND PYD DOMAINS-CONTAINING PROTEIN 3"/>
    <property type="match status" value="1"/>
</dbReference>
<dbReference type="GO" id="GO:0045087">
    <property type="term" value="P:innate immune response"/>
    <property type="evidence" value="ECO:0007669"/>
    <property type="project" value="UniProtKB-KW"/>
</dbReference>
<accession>A0A8D2JB00</accession>
<dbReference type="InterPro" id="IPR050637">
    <property type="entry name" value="NLRP_innate_immun_reg"/>
</dbReference>
<dbReference type="InterPro" id="IPR027417">
    <property type="entry name" value="P-loop_NTPase"/>
</dbReference>
<name>A0A8D2JB00_VARKO</name>
<dbReference type="InterPro" id="IPR007111">
    <property type="entry name" value="NACHT_NTPase"/>
</dbReference>
<dbReference type="GO" id="GO:0005737">
    <property type="term" value="C:cytoplasm"/>
    <property type="evidence" value="ECO:0007669"/>
    <property type="project" value="UniProtKB-SubCell"/>
</dbReference>
<dbReference type="AlphaFoldDB" id="A0A8D2JB00"/>
<dbReference type="PROSITE" id="PS50837">
    <property type="entry name" value="NACHT"/>
    <property type="match status" value="1"/>
</dbReference>
<evidence type="ECO:0000256" key="5">
    <source>
        <dbReference type="ARBA" id="ARBA00022840"/>
    </source>
</evidence>
<dbReference type="SUPFAM" id="SSF52540">
    <property type="entry name" value="P-loop containing nucleoside triphosphate hydrolases"/>
    <property type="match status" value="1"/>
</dbReference>
<dbReference type="InterPro" id="IPR041267">
    <property type="entry name" value="NLRP_HD2"/>
</dbReference>
<reference evidence="9" key="1">
    <citation type="submission" date="2025-08" db="UniProtKB">
        <authorList>
            <consortium name="Ensembl"/>
        </authorList>
    </citation>
    <scope>IDENTIFICATION</scope>
</reference>
<evidence type="ECO:0000256" key="2">
    <source>
        <dbReference type="ARBA" id="ARBA00022490"/>
    </source>
</evidence>
<protein>
    <recommendedName>
        <fullName evidence="8">NACHT domain-containing protein</fullName>
    </recommendedName>
</protein>
<comment type="subcellular location">
    <subcellularLocation>
        <location evidence="1">Cytoplasm</location>
    </subcellularLocation>
</comment>
<dbReference type="PANTHER" id="PTHR45690">
    <property type="entry name" value="NACHT, LRR AND PYD DOMAINS-CONTAINING PROTEIN 12"/>
    <property type="match status" value="1"/>
</dbReference>
<dbReference type="OMA" id="GSENCIH"/>
<dbReference type="Pfam" id="PF05729">
    <property type="entry name" value="NACHT"/>
    <property type="match status" value="1"/>
</dbReference>
<feature type="domain" description="NACHT" evidence="8">
    <location>
        <begin position="94"/>
        <end position="227"/>
    </location>
</feature>
<proteinExistence type="predicted"/>
<dbReference type="InterPro" id="IPR041075">
    <property type="entry name" value="NOD1/2_WH"/>
</dbReference>
<dbReference type="GO" id="GO:0006954">
    <property type="term" value="P:inflammatory response"/>
    <property type="evidence" value="ECO:0007669"/>
    <property type="project" value="UniProtKB-KW"/>
</dbReference>
<organism evidence="9 10">
    <name type="scientific">Varanus komodoensis</name>
    <name type="common">Komodo dragon</name>
    <dbReference type="NCBI Taxonomy" id="61221"/>
    <lineage>
        <taxon>Eukaryota</taxon>
        <taxon>Metazoa</taxon>
        <taxon>Chordata</taxon>
        <taxon>Craniata</taxon>
        <taxon>Vertebrata</taxon>
        <taxon>Euteleostomi</taxon>
        <taxon>Lepidosauria</taxon>
        <taxon>Squamata</taxon>
        <taxon>Bifurcata</taxon>
        <taxon>Unidentata</taxon>
        <taxon>Episquamata</taxon>
        <taxon>Toxicofera</taxon>
        <taxon>Anguimorpha</taxon>
        <taxon>Paleoanguimorpha</taxon>
        <taxon>Varanoidea</taxon>
        <taxon>Varanidae</taxon>
        <taxon>Varanus</taxon>
    </lineage>
</organism>
<dbReference type="Ensembl" id="ENSVKKT00000009459.1">
    <property type="protein sequence ID" value="ENSVKKP00000009226.1"/>
    <property type="gene ID" value="ENSVKKG00000006535.1"/>
</dbReference>
<evidence type="ECO:0000313" key="9">
    <source>
        <dbReference type="Ensembl" id="ENSVKKP00000009226.1"/>
    </source>
</evidence>
<evidence type="ECO:0000313" key="10">
    <source>
        <dbReference type="Proteomes" id="UP000694545"/>
    </source>
</evidence>
<dbReference type="Proteomes" id="UP000694545">
    <property type="component" value="Unplaced"/>
</dbReference>
<evidence type="ECO:0000259" key="8">
    <source>
        <dbReference type="PROSITE" id="PS50837"/>
    </source>
</evidence>
<dbReference type="GO" id="GO:0005524">
    <property type="term" value="F:ATP binding"/>
    <property type="evidence" value="ECO:0007669"/>
    <property type="project" value="UniProtKB-KW"/>
</dbReference>
<keyword evidence="6" id="KW-0832">Ubl conjugation</keyword>
<evidence type="ECO:0000256" key="7">
    <source>
        <dbReference type="ARBA" id="ARBA00023198"/>
    </source>
</evidence>
<dbReference type="Pfam" id="PF17779">
    <property type="entry name" value="WHD_NOD2"/>
    <property type="match status" value="1"/>
</dbReference>
<evidence type="ECO:0000256" key="6">
    <source>
        <dbReference type="ARBA" id="ARBA00022843"/>
    </source>
</evidence>
<keyword evidence="10" id="KW-1185">Reference proteome</keyword>
<keyword evidence="2" id="KW-0963">Cytoplasm</keyword>
<dbReference type="Pfam" id="PF17776">
    <property type="entry name" value="NLRC4_HD2"/>
    <property type="match status" value="1"/>
</dbReference>
<keyword evidence="3" id="KW-0677">Repeat</keyword>
<keyword evidence="7" id="KW-0395">Inflammatory response</keyword>
<evidence type="ECO:0000256" key="4">
    <source>
        <dbReference type="ARBA" id="ARBA00022741"/>
    </source>
</evidence>
<reference evidence="9" key="2">
    <citation type="submission" date="2025-09" db="UniProtKB">
        <authorList>
            <consortium name="Ensembl"/>
        </authorList>
    </citation>
    <scope>IDENTIFICATION</scope>
</reference>
<evidence type="ECO:0000256" key="3">
    <source>
        <dbReference type="ARBA" id="ARBA00022737"/>
    </source>
</evidence>
<evidence type="ECO:0000256" key="1">
    <source>
        <dbReference type="ARBA" id="ARBA00004496"/>
    </source>
</evidence>
<sequence>MSDKQLLYEQSRVLMESGAAELGQPGFSIINRYVDLKVVTDNKFGRQISQEHEVLAAAGELNEYRLRRKIQVELERISPDRLFRWCPRSGRTPLSVVLSGVAGVGKTTLVQKFVLDWAKGDHYRKFAFVFAFKFRDLNTVGAETTLERLLWEQYPELQDKLGEILRQPEKLLFIFDGLDESNRVMDLRSTGLCTRPDDVKGVEVIVASLLKQTLLEGCSVLLTSRPSRLAHLQTEALHRVVVIAGFLSQERQRFFHNFFCEDAVAEQALAHVRESQVLYTLCYNPSYCWITCTALRPCFTSGAGQAPALPRTVTQLFISYVLHMLANHTKGLPENADVREVLKNLGRLADYGLTNHMLIFGKEPLDAFQVTLSPLRTAFLVENVRATYSFVHLTVQEFFAALTHYLDFREENFDSTMLAAQKNLNGEYDIFLRFLAGLSHSATRAPLKEHLGEFSAKTTKRVIENMVRTNREALFSAMSENGKRRALNFLNLLFEAQNSQLVRQVMGDASHIDFSKLILLPVDCVILAYVLSCCRKVAFLNLDSCYVQAEGLQKLSPQLHKVGELW</sequence>